<evidence type="ECO:0000256" key="1">
    <source>
        <dbReference type="ARBA" id="ARBA00000439"/>
    </source>
</evidence>
<reference evidence="12 13" key="1">
    <citation type="submission" date="2019-06" db="EMBL/GenBank/DDBJ databases">
        <title>Sequencing the genomes of 1000 actinobacteria strains.</title>
        <authorList>
            <person name="Klenk H.-P."/>
        </authorList>
    </citation>
    <scope>NUCLEOTIDE SEQUENCE [LARGE SCALE GENOMIC DNA]</scope>
    <source>
        <strain evidence="12 13">DSM 8251</strain>
    </source>
</reference>
<evidence type="ECO:0000256" key="8">
    <source>
        <dbReference type="ARBA" id="ARBA00031423"/>
    </source>
</evidence>
<dbReference type="Gene3D" id="3.20.20.80">
    <property type="entry name" value="Glycosidases"/>
    <property type="match status" value="1"/>
</dbReference>
<keyword evidence="13" id="KW-1185">Reference proteome</keyword>
<dbReference type="GO" id="GO:0004134">
    <property type="term" value="F:4-alpha-glucanotransferase activity"/>
    <property type="evidence" value="ECO:0007669"/>
    <property type="project" value="UniProtKB-EC"/>
</dbReference>
<dbReference type="GO" id="GO:0005975">
    <property type="term" value="P:carbohydrate metabolic process"/>
    <property type="evidence" value="ECO:0007669"/>
    <property type="project" value="InterPro"/>
</dbReference>
<dbReference type="RefSeq" id="WP_211345821.1">
    <property type="nucleotide sequence ID" value="NZ_BAAAMD010000001.1"/>
</dbReference>
<evidence type="ECO:0000256" key="3">
    <source>
        <dbReference type="ARBA" id="ARBA00012560"/>
    </source>
</evidence>
<dbReference type="InterPro" id="IPR048458">
    <property type="entry name" value="MalQ_N"/>
</dbReference>
<dbReference type="AlphaFoldDB" id="A0A542ZRN8"/>
<evidence type="ECO:0000256" key="9">
    <source>
        <dbReference type="ARBA" id="ARBA00031501"/>
    </source>
</evidence>
<feature type="domain" description="MalQ N-terminal beta-sandwich" evidence="11">
    <location>
        <begin position="66"/>
        <end position="161"/>
    </location>
</feature>
<comment type="caution">
    <text evidence="12">The sequence shown here is derived from an EMBL/GenBank/DDBJ whole genome shotgun (WGS) entry which is preliminary data.</text>
</comment>
<evidence type="ECO:0000313" key="12">
    <source>
        <dbReference type="EMBL" id="TQL63024.1"/>
    </source>
</evidence>
<gene>
    <name evidence="12" type="ORF">FB460_0824</name>
</gene>
<comment type="catalytic activity">
    <reaction evidence="1 10">
        <text>Transfers a segment of a (1-&gt;4)-alpha-D-glucan to a new position in an acceptor, which may be glucose or a (1-&gt;4)-alpha-D-glucan.</text>
        <dbReference type="EC" id="2.4.1.25"/>
    </reaction>
</comment>
<evidence type="ECO:0000256" key="5">
    <source>
        <dbReference type="ARBA" id="ARBA00022676"/>
    </source>
</evidence>
<dbReference type="PANTHER" id="PTHR32438:SF5">
    <property type="entry name" value="4-ALPHA-GLUCANOTRANSFERASE DPE1, CHLOROPLASTIC_AMYLOPLASTIC"/>
    <property type="match status" value="1"/>
</dbReference>
<proteinExistence type="inferred from homology"/>
<organism evidence="12 13">
    <name type="scientific">Propioniferax innocua</name>
    <dbReference type="NCBI Taxonomy" id="1753"/>
    <lineage>
        <taxon>Bacteria</taxon>
        <taxon>Bacillati</taxon>
        <taxon>Actinomycetota</taxon>
        <taxon>Actinomycetes</taxon>
        <taxon>Propionibacteriales</taxon>
        <taxon>Propionibacteriaceae</taxon>
        <taxon>Propioniferax</taxon>
    </lineage>
</organism>
<dbReference type="Pfam" id="PF21226">
    <property type="entry name" value="MalQ_N"/>
    <property type="match status" value="1"/>
</dbReference>
<dbReference type="NCBIfam" id="TIGR00217">
    <property type="entry name" value="malQ"/>
    <property type="match status" value="1"/>
</dbReference>
<comment type="similarity">
    <text evidence="2 10">Belongs to the disproportionating enzyme family.</text>
</comment>
<evidence type="ECO:0000256" key="7">
    <source>
        <dbReference type="ARBA" id="ARBA00023277"/>
    </source>
</evidence>
<evidence type="ECO:0000256" key="2">
    <source>
        <dbReference type="ARBA" id="ARBA00005684"/>
    </source>
</evidence>
<dbReference type="PANTHER" id="PTHR32438">
    <property type="entry name" value="4-ALPHA-GLUCANOTRANSFERASE DPE1, CHLOROPLASTIC/AMYLOPLASTIC"/>
    <property type="match status" value="1"/>
</dbReference>
<evidence type="ECO:0000313" key="13">
    <source>
        <dbReference type="Proteomes" id="UP000316196"/>
    </source>
</evidence>
<dbReference type="EC" id="2.4.1.25" evidence="3 10"/>
<dbReference type="Pfam" id="PF02446">
    <property type="entry name" value="Glyco_hydro_77"/>
    <property type="match status" value="1"/>
</dbReference>
<dbReference type="SUPFAM" id="SSF51445">
    <property type="entry name" value="(Trans)glycosidases"/>
    <property type="match status" value="1"/>
</dbReference>
<protein>
    <recommendedName>
        <fullName evidence="4 10">4-alpha-glucanotransferase</fullName>
        <ecNumber evidence="3 10">2.4.1.25</ecNumber>
    </recommendedName>
    <alternativeName>
        <fullName evidence="8 10">Amylomaltase</fullName>
    </alternativeName>
    <alternativeName>
        <fullName evidence="9 10">Disproportionating enzyme</fullName>
    </alternativeName>
</protein>
<dbReference type="InterPro" id="IPR017853">
    <property type="entry name" value="GH"/>
</dbReference>
<accession>A0A542ZRN8</accession>
<evidence type="ECO:0000256" key="6">
    <source>
        <dbReference type="ARBA" id="ARBA00022679"/>
    </source>
</evidence>
<evidence type="ECO:0000259" key="11">
    <source>
        <dbReference type="Pfam" id="PF21226"/>
    </source>
</evidence>
<keyword evidence="7 10" id="KW-0119">Carbohydrate metabolism</keyword>
<keyword evidence="6 10" id="KW-0808">Transferase</keyword>
<dbReference type="Proteomes" id="UP000316196">
    <property type="component" value="Unassembled WGS sequence"/>
</dbReference>
<dbReference type="InterPro" id="IPR003385">
    <property type="entry name" value="Glyco_hydro_77"/>
</dbReference>
<name>A0A542ZRN8_9ACTN</name>
<evidence type="ECO:0000256" key="4">
    <source>
        <dbReference type="ARBA" id="ARBA00020295"/>
    </source>
</evidence>
<keyword evidence="5 10" id="KW-0328">Glycosyltransferase</keyword>
<evidence type="ECO:0000256" key="10">
    <source>
        <dbReference type="RuleBase" id="RU361207"/>
    </source>
</evidence>
<sequence>MSDRLAELAAAHGVATDFTDWTGNHARIEPSTLRAVLAALGVDASDEAAVETALEETRSKPWRRMLPPTTVMRADHAAELRVHVPAGTPVHVSVQTEQGRSFALRQIDNFEADRTIDGARVGEASFELPAGMPFGYHLIHAESPQPAGDPVLAMGHLIVTPARLGVPEALGDDRAWGYATQLYSVRSQGSWGIGDLTDLADLGVWSATHGADYLLVNPLHAAEPTVPMEPSPYLPTSRRFKNPIYLRIERIIEFAELAPETQARIRSAQQLLAQSLDELDEIARDRIWPVKRAALRSVFEHGRTPGRQFAFDAWRAQQGEGLERFAAWNVLAEEFGPAWHAWPQQYQDATGPDVTRFIEERRADVDFHCWLQWCLDEQARTAQDAAKDAGMRLGLMHDLAVGVNPQGADAWALRDVYAEGVTVGAPPDQYTRLGQDWSQPPFRPDRLEELGYAPFRDMVRSVLRHSGGVRVDHIIGLFRLWWVPEGNTPVEGTYVRYDHEAMIGVLCLEAHRAGAVVVGEDLGTVEPWVRDVLIDRGLLGTSILWFEKDWDADVPLSPEQWRTDCLASVTTHDLPPTAGYLDGEHVRLRHRLGLLDDLDQEMEAARAERQQWIEVLHRSDLLAADVPAEIDPTPQEIEQIIIALHRFLERTPARLLNVALTDAVGDVRAQNQPGTTDEYPNWRVPLTGADGAPLPLEAVFTSERAARLMQVFAEL</sequence>
<dbReference type="EMBL" id="VFOR01000001">
    <property type="protein sequence ID" value="TQL63024.1"/>
    <property type="molecule type" value="Genomic_DNA"/>
</dbReference>